<proteinExistence type="predicted"/>
<feature type="domain" description="Glycosyl transferase family 25" evidence="1">
    <location>
        <begin position="60"/>
        <end position="138"/>
    </location>
</feature>
<sequence length="222" mass="26401">MLDELKKESIFVGLDYFDKIFFINLDHREDRKDYLLNQLSRLNVKEDKIVRISATFDPLNGHRGCAMSHIKALDLATEKNLNNVLILEDDCMFLQNRANLDKLIKYFFDTVDDWDVFFLDFCTNGAQDTKHKKIKKVLKSIRTHAYAVNKHYIPTLKKCFTEAHSLLQNELFFSQTLSLAIDRYWHRLQRKDKWYMLDAAITKQATSYSDIDYMEKISKYYK</sequence>
<protein>
    <recommendedName>
        <fullName evidence="1">Glycosyl transferase family 25 domain-containing protein</fullName>
    </recommendedName>
</protein>
<name>A0A0F9EPI6_9ZZZZ</name>
<reference evidence="2" key="1">
    <citation type="journal article" date="2015" name="Nature">
        <title>Complex archaea that bridge the gap between prokaryotes and eukaryotes.</title>
        <authorList>
            <person name="Spang A."/>
            <person name="Saw J.H."/>
            <person name="Jorgensen S.L."/>
            <person name="Zaremba-Niedzwiedzka K."/>
            <person name="Martijn J."/>
            <person name="Lind A.E."/>
            <person name="van Eijk R."/>
            <person name="Schleper C."/>
            <person name="Guy L."/>
            <person name="Ettema T.J."/>
        </authorList>
    </citation>
    <scope>NUCLEOTIDE SEQUENCE</scope>
</reference>
<dbReference type="EMBL" id="LAZR01026613">
    <property type="protein sequence ID" value="KKL68181.1"/>
    <property type="molecule type" value="Genomic_DNA"/>
</dbReference>
<dbReference type="Pfam" id="PF01755">
    <property type="entry name" value="Glyco_transf_25"/>
    <property type="match status" value="1"/>
</dbReference>
<accession>A0A0F9EPI6</accession>
<evidence type="ECO:0000313" key="2">
    <source>
        <dbReference type="EMBL" id="KKL68181.1"/>
    </source>
</evidence>
<dbReference type="AlphaFoldDB" id="A0A0F9EPI6"/>
<comment type="caution">
    <text evidence="2">The sequence shown here is derived from an EMBL/GenBank/DDBJ whole genome shotgun (WGS) entry which is preliminary data.</text>
</comment>
<organism evidence="2">
    <name type="scientific">marine sediment metagenome</name>
    <dbReference type="NCBI Taxonomy" id="412755"/>
    <lineage>
        <taxon>unclassified sequences</taxon>
        <taxon>metagenomes</taxon>
        <taxon>ecological metagenomes</taxon>
    </lineage>
</organism>
<evidence type="ECO:0000259" key="1">
    <source>
        <dbReference type="Pfam" id="PF01755"/>
    </source>
</evidence>
<gene>
    <name evidence="2" type="ORF">LCGC14_2127570</name>
</gene>
<dbReference type="InterPro" id="IPR002654">
    <property type="entry name" value="Glyco_trans_25"/>
</dbReference>